<dbReference type="OrthoDB" id="97581at2759"/>
<dbReference type="EMBL" id="AGNL01011116">
    <property type="protein sequence ID" value="EJK68604.1"/>
    <property type="molecule type" value="Genomic_DNA"/>
</dbReference>
<feature type="chain" id="PRO_5003840317" evidence="1">
    <location>
        <begin position="30"/>
        <end position="82"/>
    </location>
</feature>
<keyword evidence="1" id="KW-0732">Signal</keyword>
<evidence type="ECO:0000313" key="3">
    <source>
        <dbReference type="Proteomes" id="UP000266841"/>
    </source>
</evidence>
<evidence type="ECO:0000256" key="1">
    <source>
        <dbReference type="SAM" id="SignalP"/>
    </source>
</evidence>
<dbReference type="AlphaFoldDB" id="K0SUJ1"/>
<sequence length="82" mass="9308">FMGANGDAGKTILFLRSILWDLGVPQTDATPPYEDNDACTTMANARKPTSRTRHMDIKYHVLCEWVDRDLLKLVRIDTCLNP</sequence>
<keyword evidence="3" id="KW-1185">Reference proteome</keyword>
<proteinExistence type="predicted"/>
<dbReference type="CDD" id="cd09272">
    <property type="entry name" value="RNase_HI_RT_Ty1"/>
    <property type="match status" value="1"/>
</dbReference>
<feature type="signal peptide" evidence="1">
    <location>
        <begin position="1"/>
        <end position="29"/>
    </location>
</feature>
<organism evidence="2 3">
    <name type="scientific">Thalassiosira oceanica</name>
    <name type="common">Marine diatom</name>
    <dbReference type="NCBI Taxonomy" id="159749"/>
    <lineage>
        <taxon>Eukaryota</taxon>
        <taxon>Sar</taxon>
        <taxon>Stramenopiles</taxon>
        <taxon>Ochrophyta</taxon>
        <taxon>Bacillariophyta</taxon>
        <taxon>Coscinodiscophyceae</taxon>
        <taxon>Thalassiosirophycidae</taxon>
        <taxon>Thalassiosirales</taxon>
        <taxon>Thalassiosiraceae</taxon>
        <taxon>Thalassiosira</taxon>
    </lineage>
</organism>
<comment type="caution">
    <text evidence="2">The sequence shown here is derived from an EMBL/GenBank/DDBJ whole genome shotgun (WGS) entry which is preliminary data.</text>
</comment>
<reference evidence="2 3" key="1">
    <citation type="journal article" date="2012" name="Genome Biol.">
        <title>Genome and low-iron response of an oceanic diatom adapted to chronic iron limitation.</title>
        <authorList>
            <person name="Lommer M."/>
            <person name="Specht M."/>
            <person name="Roy A.S."/>
            <person name="Kraemer L."/>
            <person name="Andreson R."/>
            <person name="Gutowska M.A."/>
            <person name="Wolf J."/>
            <person name="Bergner S.V."/>
            <person name="Schilhabel M.B."/>
            <person name="Klostermeier U.C."/>
            <person name="Beiko R.G."/>
            <person name="Rosenstiel P."/>
            <person name="Hippler M."/>
            <person name="Laroche J."/>
        </authorList>
    </citation>
    <scope>NUCLEOTIDE SEQUENCE [LARGE SCALE GENOMIC DNA]</scope>
    <source>
        <strain evidence="2 3">CCMP1005</strain>
    </source>
</reference>
<protein>
    <submittedName>
        <fullName evidence="2">Uncharacterized protein</fullName>
    </submittedName>
</protein>
<gene>
    <name evidence="2" type="ORF">THAOC_10202</name>
</gene>
<evidence type="ECO:0000313" key="2">
    <source>
        <dbReference type="EMBL" id="EJK68604.1"/>
    </source>
</evidence>
<accession>K0SUJ1</accession>
<name>K0SUJ1_THAOC</name>
<dbReference type="Proteomes" id="UP000266841">
    <property type="component" value="Unassembled WGS sequence"/>
</dbReference>
<feature type="non-terminal residue" evidence="2">
    <location>
        <position position="1"/>
    </location>
</feature>